<dbReference type="EMBL" id="LR590481">
    <property type="protein sequence ID" value="VTQ85293.1"/>
    <property type="molecule type" value="Genomic_DNA"/>
</dbReference>
<accession>A0A4U9R5G1</accession>
<feature type="domain" description="Two component regulator three Y" evidence="1">
    <location>
        <begin position="208"/>
        <end position="267"/>
    </location>
</feature>
<evidence type="ECO:0000313" key="2">
    <source>
        <dbReference type="EMBL" id="VTQ85293.1"/>
    </source>
</evidence>
<reference evidence="2 3" key="1">
    <citation type="submission" date="2019-05" db="EMBL/GenBank/DDBJ databases">
        <authorList>
            <consortium name="Pathogen Informatics"/>
        </authorList>
    </citation>
    <scope>NUCLEOTIDE SEQUENCE [LARGE SCALE GENOMIC DNA]</scope>
    <source>
        <strain evidence="2 3">NCTC503</strain>
    </source>
</reference>
<proteinExistence type="predicted"/>
<dbReference type="Proteomes" id="UP000308489">
    <property type="component" value="Chromosome 1"/>
</dbReference>
<gene>
    <name evidence="2" type="ORF">NCTC503_00737</name>
</gene>
<sequence length="378" mass="44953">MNELIITFKENYYLENGEKSIGIFVNSSEKEDLLYKFLVGHNGMWKIIKDFTEEKFTLWDEKEEGNYIIMIQAKRRESSKPFDYVARMEYIIKHQEIDEDDNKGLNKTLEYFNNFIDNKKNKEVKLNNIESNDIKEEELNLEGDENVQSLVIEESGNEIESLANMEVAADTNFSEGNTELIKHVLVYPKDKHFMDEEIVFNILTENIENVLVKYKIYIDENLVEEIEYCQDKNFSFFPRCIGTYRFEFYAKHMNSNKKFDEVREHVIDVQYSRPIESVEIKCDKNYIRCNEDATFTATSVGGKNVLYEFYILMENRWELAQRYSKKSYYTMMPFKKGEYIILVLAKSFHKNVEYENYGLYKFNSKPGKELVVQSYAFV</sequence>
<keyword evidence="3" id="KW-1185">Reference proteome</keyword>
<dbReference type="AlphaFoldDB" id="A0A4U9R5G1"/>
<evidence type="ECO:0000259" key="1">
    <source>
        <dbReference type="Pfam" id="PF07495"/>
    </source>
</evidence>
<evidence type="ECO:0000313" key="3">
    <source>
        <dbReference type="Proteomes" id="UP000308489"/>
    </source>
</evidence>
<protein>
    <submittedName>
        <fullName evidence="2">Triple tyrosine motif-containing protein</fullName>
    </submittedName>
</protein>
<dbReference type="Pfam" id="PF07495">
    <property type="entry name" value="Y_Y_Y"/>
    <property type="match status" value="2"/>
</dbReference>
<dbReference type="OrthoDB" id="1925648at2"/>
<name>A0A4U9R5G1_HATHI</name>
<dbReference type="InterPro" id="IPR011123">
    <property type="entry name" value="Y_Y_Y"/>
</dbReference>
<dbReference type="RefSeq" id="WP_138209464.1">
    <property type="nucleotide sequence ID" value="NZ_CBCRUQ010000001.1"/>
</dbReference>
<feature type="domain" description="Two component regulator three Y" evidence="1">
    <location>
        <begin position="27"/>
        <end position="93"/>
    </location>
</feature>
<dbReference type="KEGG" id="hhw:NCTC503_00737"/>
<organism evidence="2 3">
    <name type="scientific">Hathewaya histolytica</name>
    <name type="common">Clostridium histolyticum</name>
    <dbReference type="NCBI Taxonomy" id="1498"/>
    <lineage>
        <taxon>Bacteria</taxon>
        <taxon>Bacillati</taxon>
        <taxon>Bacillota</taxon>
        <taxon>Clostridia</taxon>
        <taxon>Eubacteriales</taxon>
        <taxon>Clostridiaceae</taxon>
        <taxon>Hathewaya</taxon>
    </lineage>
</organism>